<gene>
    <name evidence="3" type="ORF">FPRO_08635</name>
</gene>
<evidence type="ECO:0000313" key="3">
    <source>
        <dbReference type="EMBL" id="CZR47261.1"/>
    </source>
</evidence>
<dbReference type="SMART" id="SM00355">
    <property type="entry name" value="ZnF_C2H2"/>
    <property type="match status" value="5"/>
</dbReference>
<dbReference type="GO" id="GO:0008270">
    <property type="term" value="F:zinc ion binding"/>
    <property type="evidence" value="ECO:0007669"/>
    <property type="project" value="UniProtKB-KW"/>
</dbReference>
<keyword evidence="1" id="KW-0862">Zinc</keyword>
<dbReference type="PROSITE" id="PS50157">
    <property type="entry name" value="ZINC_FINGER_C2H2_2"/>
    <property type="match status" value="1"/>
</dbReference>
<dbReference type="RefSeq" id="XP_031087795.1">
    <property type="nucleotide sequence ID" value="XM_031222324.1"/>
</dbReference>
<dbReference type="VEuPathDB" id="FungiDB:FPRO_08635"/>
<feature type="domain" description="C2H2-type" evidence="2">
    <location>
        <begin position="152"/>
        <end position="178"/>
    </location>
</feature>
<dbReference type="EMBL" id="FJOF01000011">
    <property type="protein sequence ID" value="CZR47261.1"/>
    <property type="molecule type" value="Genomic_DNA"/>
</dbReference>
<dbReference type="GeneID" id="42053511"/>
<keyword evidence="1" id="KW-0479">Metal-binding</keyword>
<reference evidence="4" key="1">
    <citation type="journal article" date="2016" name="Genome Biol. Evol.">
        <title>Comparative 'omics' of the Fusarium fujikuroi species complex highlights differences in genetic potential and metabolite synthesis.</title>
        <authorList>
            <person name="Niehaus E.-M."/>
            <person name="Muensterkoetter M."/>
            <person name="Proctor R.H."/>
            <person name="Brown D.W."/>
            <person name="Sharon A."/>
            <person name="Idan Y."/>
            <person name="Oren-Young L."/>
            <person name="Sieber C.M."/>
            <person name="Novak O."/>
            <person name="Pencik A."/>
            <person name="Tarkowska D."/>
            <person name="Hromadova K."/>
            <person name="Freeman S."/>
            <person name="Maymon M."/>
            <person name="Elazar M."/>
            <person name="Youssef S.A."/>
            <person name="El-Shabrawy E.S.M."/>
            <person name="Shalaby A.B.A."/>
            <person name="Houterman P."/>
            <person name="Brock N.L."/>
            <person name="Burkhardt I."/>
            <person name="Tsavkelova E.A."/>
            <person name="Dickschat J.S."/>
            <person name="Galuszka P."/>
            <person name="Gueldener U."/>
            <person name="Tudzynski B."/>
        </authorList>
    </citation>
    <scope>NUCLEOTIDE SEQUENCE [LARGE SCALE GENOMIC DNA]</scope>
    <source>
        <strain evidence="4">ET1</strain>
    </source>
</reference>
<dbReference type="Proteomes" id="UP000183971">
    <property type="component" value="Unassembled WGS sequence"/>
</dbReference>
<protein>
    <submittedName>
        <fullName evidence="3">Related to zinc finger protein</fullName>
    </submittedName>
</protein>
<keyword evidence="1" id="KW-0863">Zinc-finger</keyword>
<evidence type="ECO:0000313" key="4">
    <source>
        <dbReference type="Proteomes" id="UP000183971"/>
    </source>
</evidence>
<sequence>MPSTTGIRCDRCNKGFRSQHAKQQHVQDSENHHLCGYCPSPTDYETLEDLDTHLEEDHHICTTCNYRQFRDGHRLAQHDMDKHNICNHKLVHAERTVECAGCSRMFVTESAMLLHLETGTCTSGADRYSVLDAGRQCYRAFYYVSDTRGYPFQCPTCETPFSLMSGLVQHVESDHCDECLDEDRPLRVFLDQLRLRLS</sequence>
<dbReference type="Gene3D" id="3.30.160.60">
    <property type="entry name" value="Classic Zinc Finger"/>
    <property type="match status" value="1"/>
</dbReference>
<evidence type="ECO:0000259" key="2">
    <source>
        <dbReference type="PROSITE" id="PS50157"/>
    </source>
</evidence>
<comment type="caution">
    <text evidence="3">The sequence shown here is derived from an EMBL/GenBank/DDBJ whole genome shotgun (WGS) entry which is preliminary data.</text>
</comment>
<name>A0A1L7W4M5_FUSPR</name>
<organism evidence="3 4">
    <name type="scientific">Fusarium proliferatum (strain ET1)</name>
    <name type="common">Orchid endophyte fungus</name>
    <dbReference type="NCBI Taxonomy" id="1227346"/>
    <lineage>
        <taxon>Eukaryota</taxon>
        <taxon>Fungi</taxon>
        <taxon>Dikarya</taxon>
        <taxon>Ascomycota</taxon>
        <taxon>Pezizomycotina</taxon>
        <taxon>Sordariomycetes</taxon>
        <taxon>Hypocreomycetidae</taxon>
        <taxon>Hypocreales</taxon>
        <taxon>Nectriaceae</taxon>
        <taxon>Fusarium</taxon>
        <taxon>Fusarium fujikuroi species complex</taxon>
    </lineage>
</organism>
<accession>A0A1L7W4M5</accession>
<dbReference type="PROSITE" id="PS00028">
    <property type="entry name" value="ZINC_FINGER_C2H2_1"/>
    <property type="match status" value="1"/>
</dbReference>
<dbReference type="AlphaFoldDB" id="A0A1L7W4M5"/>
<dbReference type="InterPro" id="IPR013087">
    <property type="entry name" value="Znf_C2H2_type"/>
</dbReference>
<dbReference type="InterPro" id="IPR036236">
    <property type="entry name" value="Znf_C2H2_sf"/>
</dbReference>
<evidence type="ECO:0000256" key="1">
    <source>
        <dbReference type="PROSITE-ProRule" id="PRU00042"/>
    </source>
</evidence>
<keyword evidence="4" id="KW-1185">Reference proteome</keyword>
<proteinExistence type="predicted"/>
<dbReference type="SUPFAM" id="SSF57667">
    <property type="entry name" value="beta-beta-alpha zinc fingers"/>
    <property type="match status" value="1"/>
</dbReference>